<dbReference type="PROSITE" id="PS50125">
    <property type="entry name" value="GUANYLATE_CYCLASE_2"/>
    <property type="match status" value="1"/>
</dbReference>
<dbReference type="SUPFAM" id="SSF52172">
    <property type="entry name" value="CheY-like"/>
    <property type="match status" value="1"/>
</dbReference>
<keyword evidence="12" id="KW-0472">Membrane</keyword>
<evidence type="ECO:0000256" key="13">
    <source>
        <dbReference type="ARBA" id="ARBA00023239"/>
    </source>
</evidence>
<evidence type="ECO:0000256" key="5">
    <source>
        <dbReference type="ARBA" id="ARBA00022692"/>
    </source>
</evidence>
<evidence type="ECO:0000256" key="7">
    <source>
        <dbReference type="ARBA" id="ARBA00022741"/>
    </source>
</evidence>
<protein>
    <recommendedName>
        <fullName evidence="4">Adenylate cyclase</fullName>
        <ecNumber evidence="3">4.6.1.1</ecNumber>
    </recommendedName>
    <alternativeName>
        <fullName evidence="14">ATP pyrophosphate-lyase</fullName>
    </alternativeName>
    <alternativeName>
        <fullName evidence="15">Adenylyl cyclase</fullName>
    </alternativeName>
</protein>
<evidence type="ECO:0000256" key="16">
    <source>
        <dbReference type="ARBA" id="ARBA00064436"/>
    </source>
</evidence>
<evidence type="ECO:0000256" key="6">
    <source>
        <dbReference type="ARBA" id="ARBA00022723"/>
    </source>
</evidence>
<dbReference type="InterPro" id="IPR011006">
    <property type="entry name" value="CheY-like_superfamily"/>
</dbReference>
<keyword evidence="8" id="KW-0067">ATP-binding</keyword>
<dbReference type="FunFam" id="3.30.70.1230:FF:000033">
    <property type="entry name" value="Adenylate cyclase"/>
    <property type="match status" value="1"/>
</dbReference>
<dbReference type="Proteomes" id="UP000010367">
    <property type="component" value="Chromosome"/>
</dbReference>
<organism evidence="20 21">
    <name type="scientific">Oscillatoria acuminata PCC 6304</name>
    <dbReference type="NCBI Taxonomy" id="56110"/>
    <lineage>
        <taxon>Bacteria</taxon>
        <taxon>Bacillati</taxon>
        <taxon>Cyanobacteriota</taxon>
        <taxon>Cyanophyceae</taxon>
        <taxon>Oscillatoriophycideae</taxon>
        <taxon>Oscillatoriales</taxon>
        <taxon>Oscillatoriaceae</taxon>
        <taxon>Oscillatoria</taxon>
    </lineage>
</organism>
<dbReference type="FunCoup" id="K9TLS4">
    <property type="interactions" value="147"/>
</dbReference>
<dbReference type="SMART" id="SM00044">
    <property type="entry name" value="CYCc"/>
    <property type="match status" value="1"/>
</dbReference>
<evidence type="ECO:0000256" key="9">
    <source>
        <dbReference type="ARBA" id="ARBA00022842"/>
    </source>
</evidence>
<comment type="catalytic activity">
    <reaction evidence="1">
        <text>ATP = 3',5'-cyclic AMP + diphosphate</text>
        <dbReference type="Rhea" id="RHEA:15389"/>
        <dbReference type="ChEBI" id="CHEBI:30616"/>
        <dbReference type="ChEBI" id="CHEBI:33019"/>
        <dbReference type="ChEBI" id="CHEBI:58165"/>
        <dbReference type="EC" id="4.6.1.1"/>
    </reaction>
</comment>
<evidence type="ECO:0000259" key="19">
    <source>
        <dbReference type="PROSITE" id="PS50125"/>
    </source>
</evidence>
<keyword evidence="7" id="KW-0547">Nucleotide-binding</keyword>
<dbReference type="GO" id="GO:0005524">
    <property type="term" value="F:ATP binding"/>
    <property type="evidence" value="ECO:0007669"/>
    <property type="project" value="UniProtKB-KW"/>
</dbReference>
<dbReference type="CDD" id="cd19920">
    <property type="entry name" value="REC_PA4781-like"/>
    <property type="match status" value="1"/>
</dbReference>
<dbReference type="PROSITE" id="PS50110">
    <property type="entry name" value="RESPONSE_REGULATORY"/>
    <property type="match status" value="1"/>
</dbReference>
<sequence length="357" mass="39648">MTSEPIQEPNRKILVVDDTLDNVNLLSKMLTDSGYKVRKALNGQMALMGVQASPPDLILLDINMPDINGYEVCEKLKLEEQTRDIPVIFLSALDDVLDKVKAFKVGAVDYITKPFQFEEVLARVENHLKICRLQQELEEQNALLRLEREKSERLLLNILPKAIAEQLKESSTAIAEHFDEASILFADIVGFTPLSAKMSASELVALLNQIFSEFDELATQHGLEKIKTIGDSYMVVGGVPIPQQNHAEAIAEMALDMQQAIKQFQTQTGEPFQIRCGIATGSVVAGVIGTTKFIYDLWGDVVNIASRMESQGLPGQIQVTAETYQRLKSNYLLTERGTVSIRGKGEMITYWLTGKGS</sequence>
<dbReference type="InterPro" id="IPR050401">
    <property type="entry name" value="Cyclic_nucleotide_synthase"/>
</dbReference>
<dbReference type="GO" id="GO:0046872">
    <property type="term" value="F:metal ion binding"/>
    <property type="evidence" value="ECO:0007669"/>
    <property type="project" value="UniProtKB-KW"/>
</dbReference>
<comment type="subcellular location">
    <subcellularLocation>
        <location evidence="2">Membrane</location>
    </subcellularLocation>
</comment>
<dbReference type="PATRIC" id="fig|56110.3.peg.4762"/>
<accession>K9TLS4</accession>
<evidence type="ECO:0000256" key="11">
    <source>
        <dbReference type="ARBA" id="ARBA00022998"/>
    </source>
</evidence>
<evidence type="ECO:0000256" key="10">
    <source>
        <dbReference type="ARBA" id="ARBA00022989"/>
    </source>
</evidence>
<dbReference type="RefSeq" id="WP_015150114.1">
    <property type="nucleotide sequence ID" value="NC_019693.1"/>
</dbReference>
<keyword evidence="21" id="KW-1185">Reference proteome</keyword>
<comment type="subunit">
    <text evidence="16">Homodimer. Can also exist as monomer.</text>
</comment>
<keyword evidence="6" id="KW-0479">Metal-binding</keyword>
<evidence type="ECO:0000256" key="4">
    <source>
        <dbReference type="ARBA" id="ARBA00021420"/>
    </source>
</evidence>
<evidence type="ECO:0000256" key="1">
    <source>
        <dbReference type="ARBA" id="ARBA00001593"/>
    </source>
</evidence>
<evidence type="ECO:0000256" key="3">
    <source>
        <dbReference type="ARBA" id="ARBA00012201"/>
    </source>
</evidence>
<dbReference type="PANTHER" id="PTHR11920:SF335">
    <property type="entry name" value="GUANYLATE CYCLASE"/>
    <property type="match status" value="1"/>
</dbReference>
<feature type="domain" description="Guanylate cyclase" evidence="19">
    <location>
        <begin position="182"/>
        <end position="309"/>
    </location>
</feature>
<dbReference type="OrthoDB" id="456159at2"/>
<dbReference type="GO" id="GO:0006171">
    <property type="term" value="P:cAMP biosynthetic process"/>
    <property type="evidence" value="ECO:0007669"/>
    <property type="project" value="UniProtKB-KW"/>
</dbReference>
<evidence type="ECO:0000313" key="20">
    <source>
        <dbReference type="EMBL" id="AFY83490.1"/>
    </source>
</evidence>
<proteinExistence type="predicted"/>
<gene>
    <name evidence="20" type="ORF">Oscil6304_3947</name>
</gene>
<dbReference type="Pfam" id="PF00072">
    <property type="entry name" value="Response_reg"/>
    <property type="match status" value="1"/>
</dbReference>
<dbReference type="Gene3D" id="3.30.70.1230">
    <property type="entry name" value="Nucleotide cyclase"/>
    <property type="match status" value="1"/>
</dbReference>
<dbReference type="InterPro" id="IPR001054">
    <property type="entry name" value="A/G_cyclase"/>
</dbReference>
<dbReference type="EMBL" id="CP003607">
    <property type="protein sequence ID" value="AFY83490.1"/>
    <property type="molecule type" value="Genomic_DNA"/>
</dbReference>
<dbReference type="Pfam" id="PF00211">
    <property type="entry name" value="Guanylate_cyc"/>
    <property type="match status" value="1"/>
</dbReference>
<evidence type="ECO:0000256" key="15">
    <source>
        <dbReference type="ARBA" id="ARBA00032637"/>
    </source>
</evidence>
<evidence type="ECO:0000259" key="18">
    <source>
        <dbReference type="PROSITE" id="PS50110"/>
    </source>
</evidence>
<evidence type="ECO:0000313" key="21">
    <source>
        <dbReference type="Proteomes" id="UP000010367"/>
    </source>
</evidence>
<dbReference type="GO" id="GO:0004016">
    <property type="term" value="F:adenylate cyclase activity"/>
    <property type="evidence" value="ECO:0007669"/>
    <property type="project" value="UniProtKB-EC"/>
</dbReference>
<dbReference type="InParanoid" id="K9TLS4"/>
<keyword evidence="9" id="KW-0460">Magnesium</keyword>
<evidence type="ECO:0000256" key="2">
    <source>
        <dbReference type="ARBA" id="ARBA00004370"/>
    </source>
</evidence>
<feature type="domain" description="Response regulatory" evidence="18">
    <location>
        <begin position="12"/>
        <end position="128"/>
    </location>
</feature>
<keyword evidence="10" id="KW-1133">Transmembrane helix</keyword>
<feature type="modified residue" description="4-aspartylphosphate" evidence="17">
    <location>
        <position position="61"/>
    </location>
</feature>
<dbReference type="InterPro" id="IPR029787">
    <property type="entry name" value="Nucleotide_cyclase"/>
</dbReference>
<dbReference type="PANTHER" id="PTHR11920">
    <property type="entry name" value="GUANYLYL CYCLASE"/>
    <property type="match status" value="1"/>
</dbReference>
<keyword evidence="5" id="KW-0812">Transmembrane</keyword>
<evidence type="ECO:0000256" key="17">
    <source>
        <dbReference type="PROSITE-ProRule" id="PRU00169"/>
    </source>
</evidence>
<evidence type="ECO:0000256" key="8">
    <source>
        <dbReference type="ARBA" id="ARBA00022840"/>
    </source>
</evidence>
<dbReference type="SUPFAM" id="SSF55073">
    <property type="entry name" value="Nucleotide cyclase"/>
    <property type="match status" value="1"/>
</dbReference>
<dbReference type="GO" id="GO:0000160">
    <property type="term" value="P:phosphorelay signal transduction system"/>
    <property type="evidence" value="ECO:0007669"/>
    <property type="project" value="InterPro"/>
</dbReference>
<dbReference type="Gene3D" id="3.40.50.2300">
    <property type="match status" value="1"/>
</dbReference>
<dbReference type="HOGENOM" id="CLU_000445_110_0_3"/>
<dbReference type="EC" id="4.6.1.1" evidence="3"/>
<dbReference type="SMART" id="SM00448">
    <property type="entry name" value="REC"/>
    <property type="match status" value="1"/>
</dbReference>
<dbReference type="eggNOG" id="COG2114">
    <property type="taxonomic scope" value="Bacteria"/>
</dbReference>
<dbReference type="STRING" id="56110.Oscil6304_3947"/>
<evidence type="ECO:0000256" key="12">
    <source>
        <dbReference type="ARBA" id="ARBA00023136"/>
    </source>
</evidence>
<evidence type="ECO:0000256" key="14">
    <source>
        <dbReference type="ARBA" id="ARBA00032597"/>
    </source>
</evidence>
<name>K9TLS4_9CYAN</name>
<reference evidence="20 21" key="1">
    <citation type="submission" date="2012-06" db="EMBL/GenBank/DDBJ databases">
        <title>Finished chromosome of genome of Oscillatoria acuminata PCC 6304.</title>
        <authorList>
            <consortium name="US DOE Joint Genome Institute"/>
            <person name="Gugger M."/>
            <person name="Coursin T."/>
            <person name="Rippka R."/>
            <person name="Tandeau De Marsac N."/>
            <person name="Huntemann M."/>
            <person name="Wei C.-L."/>
            <person name="Han J."/>
            <person name="Detter J.C."/>
            <person name="Han C."/>
            <person name="Tapia R."/>
            <person name="Davenport K."/>
            <person name="Daligault H."/>
            <person name="Erkkila T."/>
            <person name="Gu W."/>
            <person name="Munk A.C.C."/>
            <person name="Teshima H."/>
            <person name="Xu Y."/>
            <person name="Chain P."/>
            <person name="Chen A."/>
            <person name="Krypides N."/>
            <person name="Mavromatis K."/>
            <person name="Markowitz V."/>
            <person name="Szeto E."/>
            <person name="Ivanova N."/>
            <person name="Mikhailova N."/>
            <person name="Ovchinnikova G."/>
            <person name="Pagani I."/>
            <person name="Pati A."/>
            <person name="Goodwin L."/>
            <person name="Peters L."/>
            <person name="Pitluck S."/>
            <person name="Woyke T."/>
            <person name="Kerfeld C."/>
        </authorList>
    </citation>
    <scope>NUCLEOTIDE SEQUENCE [LARGE SCALE GENOMIC DNA]</scope>
    <source>
        <strain evidence="20 21">PCC 6304</strain>
    </source>
</reference>
<keyword evidence="17" id="KW-0597">Phosphoprotein</keyword>
<keyword evidence="13" id="KW-0456">Lyase</keyword>
<dbReference type="CDD" id="cd07302">
    <property type="entry name" value="CHD"/>
    <property type="match status" value="1"/>
</dbReference>
<dbReference type="eggNOG" id="COG3437">
    <property type="taxonomic scope" value="Bacteria"/>
</dbReference>
<keyword evidence="11" id="KW-0115">cAMP biosynthesis</keyword>
<dbReference type="InterPro" id="IPR001789">
    <property type="entry name" value="Sig_transdc_resp-reg_receiver"/>
</dbReference>
<dbReference type="KEGG" id="oac:Oscil6304_3947"/>
<dbReference type="AlphaFoldDB" id="K9TLS4"/>
<dbReference type="GO" id="GO:0005886">
    <property type="term" value="C:plasma membrane"/>
    <property type="evidence" value="ECO:0007669"/>
    <property type="project" value="UniProtKB-ARBA"/>
</dbReference>